<reference evidence="2 3" key="1">
    <citation type="submission" date="2021-03" db="EMBL/GenBank/DDBJ databases">
        <title>Genomic Encyclopedia of Type Strains, Phase IV (KMG-IV): sequencing the most valuable type-strain genomes for metagenomic binning, comparative biology and taxonomic classification.</title>
        <authorList>
            <person name="Goeker M."/>
        </authorList>
    </citation>
    <scope>NUCLEOTIDE SEQUENCE [LARGE SCALE GENOMIC DNA]</scope>
    <source>
        <strain evidence="2 3">DSM 25790</strain>
    </source>
</reference>
<feature type="transmembrane region" description="Helical" evidence="1">
    <location>
        <begin position="180"/>
        <end position="202"/>
    </location>
</feature>
<protein>
    <submittedName>
        <fullName evidence="2">Membrane protein</fullName>
    </submittedName>
</protein>
<dbReference type="PANTHER" id="PTHR41771:SF1">
    <property type="entry name" value="MEMBRANE PROTEIN"/>
    <property type="match status" value="1"/>
</dbReference>
<dbReference type="Proteomes" id="UP001519294">
    <property type="component" value="Unassembled WGS sequence"/>
</dbReference>
<keyword evidence="3" id="KW-1185">Reference proteome</keyword>
<evidence type="ECO:0000313" key="2">
    <source>
        <dbReference type="EMBL" id="MBP2259123.1"/>
    </source>
</evidence>
<dbReference type="Pfam" id="PF07907">
    <property type="entry name" value="YibE_F"/>
    <property type="match status" value="1"/>
</dbReference>
<dbReference type="EMBL" id="JAGIKX010000055">
    <property type="protein sequence ID" value="MBP2259123.1"/>
    <property type="molecule type" value="Genomic_DNA"/>
</dbReference>
<feature type="transmembrane region" description="Helical" evidence="1">
    <location>
        <begin position="80"/>
        <end position="99"/>
    </location>
</feature>
<dbReference type="InterPro" id="IPR014564">
    <property type="entry name" value="UCP031503_TM"/>
</dbReference>
<comment type="caution">
    <text evidence="2">The sequence shown here is derived from an EMBL/GenBank/DDBJ whole genome shotgun (WGS) entry which is preliminary data.</text>
</comment>
<proteinExistence type="predicted"/>
<keyword evidence="1" id="KW-1133">Transmembrane helix</keyword>
<dbReference type="PIRSF" id="PIRSF031503">
    <property type="entry name" value="UCP031503_mp"/>
    <property type="match status" value="1"/>
</dbReference>
<feature type="transmembrane region" description="Helical" evidence="1">
    <location>
        <begin position="222"/>
        <end position="248"/>
    </location>
</feature>
<evidence type="ECO:0000313" key="3">
    <source>
        <dbReference type="Proteomes" id="UP001519294"/>
    </source>
</evidence>
<feature type="transmembrane region" description="Helical" evidence="1">
    <location>
        <begin position="129"/>
        <end position="150"/>
    </location>
</feature>
<dbReference type="RefSeq" id="WP_226371724.1">
    <property type="nucleotide sequence ID" value="NZ_JAGIKX010000055.1"/>
</dbReference>
<keyword evidence="1" id="KW-0472">Membrane</keyword>
<feature type="transmembrane region" description="Helical" evidence="1">
    <location>
        <begin position="30"/>
        <end position="59"/>
    </location>
</feature>
<organism evidence="2 3">
    <name type="scientific">Virgibacillus alimentarius</name>
    <dbReference type="NCBI Taxonomy" id="698769"/>
    <lineage>
        <taxon>Bacteria</taxon>
        <taxon>Bacillati</taxon>
        <taxon>Bacillota</taxon>
        <taxon>Bacilli</taxon>
        <taxon>Bacillales</taxon>
        <taxon>Bacillaceae</taxon>
        <taxon>Virgibacillus</taxon>
    </lineage>
</organism>
<evidence type="ECO:0000256" key="1">
    <source>
        <dbReference type="SAM" id="Phobius"/>
    </source>
</evidence>
<gene>
    <name evidence="2" type="ORF">J2Z81_003116</name>
</gene>
<name>A0ABS4SCA2_9BACI</name>
<dbReference type="PANTHER" id="PTHR41771">
    <property type="entry name" value="MEMBRANE PROTEIN-RELATED"/>
    <property type="match status" value="1"/>
</dbReference>
<dbReference type="InterPro" id="IPR012507">
    <property type="entry name" value="YibE_F"/>
</dbReference>
<sequence length="250" mass="27166">MTVQVVLAAILFLLMVLVGGKKGVRSFFTLFLNFLVFLITMILMTIPIVNPIIVALIACTAICSMNLFYINGVNMKTKTAFISSMITIVILISFIVFITSKAKVQGFGEEVIEEISVFSLHVGVDFVKVGAAMVILTAIGSITDIAISIVSPMQELFHHQPSTSRKELVRFGLSIGRDVLGADTNTLFFAFLGSYLALILWFKDLTYSFGEIVNSKVFSAEMISILSAGAGVGLIIPITAWTAACYLVKK</sequence>
<keyword evidence="1" id="KW-0812">Transmembrane</keyword>
<accession>A0ABS4SCA2</accession>